<evidence type="ECO:0000313" key="3">
    <source>
        <dbReference type="EMBL" id="WPL18120.1"/>
    </source>
</evidence>
<dbReference type="Pfam" id="PF13116">
    <property type="entry name" value="YhdP"/>
    <property type="match status" value="1"/>
</dbReference>
<dbReference type="PANTHER" id="PTHR38690:SF1">
    <property type="entry name" value="PROTEASE"/>
    <property type="match status" value="1"/>
</dbReference>
<name>A0ABZ0SC32_9GAMM</name>
<evidence type="ECO:0000259" key="2">
    <source>
        <dbReference type="Pfam" id="PF13116"/>
    </source>
</evidence>
<dbReference type="InterPro" id="IPR011836">
    <property type="entry name" value="YhdP"/>
</dbReference>
<keyword evidence="4" id="KW-1185">Reference proteome</keyword>
<evidence type="ECO:0000313" key="4">
    <source>
        <dbReference type="Proteomes" id="UP001432180"/>
    </source>
</evidence>
<organism evidence="3 4">
    <name type="scientific">Thiorhodovibrio winogradskyi</name>
    <dbReference type="NCBI Taxonomy" id="77007"/>
    <lineage>
        <taxon>Bacteria</taxon>
        <taxon>Pseudomonadati</taxon>
        <taxon>Pseudomonadota</taxon>
        <taxon>Gammaproteobacteria</taxon>
        <taxon>Chromatiales</taxon>
        <taxon>Chromatiaceae</taxon>
        <taxon>Thiorhodovibrio</taxon>
    </lineage>
</organism>
<reference evidence="3 4" key="1">
    <citation type="journal article" date="2023" name="Microorganisms">
        <title>Thiorhodovibrio frisius and Trv. litoralis spp. nov., Two Novel Members from a Clade of Fastidious Purple Sulfur Bacteria That Exhibit Unique Red-Shifted Light-Harvesting Capabilities.</title>
        <authorList>
            <person name="Methner A."/>
            <person name="Kuzyk S.B."/>
            <person name="Petersen J."/>
            <person name="Bauer S."/>
            <person name="Brinkmann H."/>
            <person name="Sichau K."/>
            <person name="Wanner G."/>
            <person name="Wolf J."/>
            <person name="Neumann-Schaal M."/>
            <person name="Henke P."/>
            <person name="Tank M."/>
            <person name="Sproer C."/>
            <person name="Bunk B."/>
            <person name="Overmann J."/>
        </authorList>
    </citation>
    <scope>NUCLEOTIDE SEQUENCE [LARGE SCALE GENOMIC DNA]</scope>
    <source>
        <strain evidence="3 4">DSM 6702</strain>
    </source>
</reference>
<proteinExistence type="predicted"/>
<gene>
    <name evidence="3" type="ORF">Thiowin_03172</name>
</gene>
<sequence length="1416" mass="153223">MKRMALKAFRQTRRLAVIAVLGLAALLLVARALVPFAEGLRGELVTHLGDLLGMQVEVGALTVRFEGWSPRLTLTDVILRGRLNDQAEFSARELRLDLNLFATLRARHPRINGLTLVGADLELRRDTEGRLLISGLQALGGGNDEGGLAFFLREGHFALTDSRLYWADTFSGATSLVVEIWRLNVVNRDQEHLLRLDAWLAADTHTRLSARGRLHGSAKDLNGWAGDLYTRFESQRDLKPLIQSALPRALTLSLSGLRLETWSKFHAGRPVEVLARLRADAFSAARVADAGGDPEPDKRATLALEGLSGLLEWSRQGATTRLRVADLRARELGAHPLSIGLSLAPLPPMTPMAPIARTTEPAAGAEQAAEERSQTPRDEAAQALEAPATRRLLGGLGEVELSLLRRLARLAVPELMARLPPNVGSDARESSLGGRLERMVFALDLPAMGLRPVDWRAKAALQGLEIEQDADWPGARGLQLEIDATPKRGFARVGMRDGQLDPRPHLPEPTAVERLDAQLGWDAEPAGGVRLKLPDARLMTPDLNALIAAELRLSSGSSPDVDLHLQLRDADASAAGRYLPVRVLDPPLVDWLKRAVRGGRVTQGDLLLRGKLSDFPFDDHQGRFVLDLEIRDGTLDYSAPPAAAAPRPRWPALEALNAEVRIVNRRLDIHARHGRFLDSELQQGTAFIPNLWQPERMFIHARGQGPLADGRRVLLETPLKTQLGRLAKAFQVEGELGIQLELGVPFRRGAELDYQGELRWRPGASARLDLGEGREPVALNDIQGRLGFSNQGVEAQDIQARLGGQPIKLDVKTQQADGENAVTRTLIEVRGQSSIKHLAETFPSPAWDLVRGDAGWQLAISLSNQDFSNPSAPVDLELSSNLQGVSLALPAPLGKSAQSEMPLRLSAQLTGQRLEHPEVRLGLLKARLDLDQAQGQPPRLRAAALALNAEPPAPPNARELNLSGRLASLELGPWLDWWQDHRSQFGQGREPLPVRASGIKIDHLVLGVLAFRDLSAAITPAPDGGTQVRFKARDNAGTIGLPLAGSSAPVRVELARWRLASPDTPRLADIPVTQRKPAPAATDPAKLGPLEIQVEALEWNQYLLGRFFVRLVPEEEGVSFQDIQLSGPLIDARGQGSWRADDAGEFRTAVKLQASSPNAGDLLRQLALYQGLEGSRAQIMADLEWSGDPGAFALDSARGLVLADFLAGRLLDVEPGVGRMLGILNMAAIQRRLRLDFSDVVDDGLSFDQMTGQFAVADGLAEIQRFELLSSTADIQMTGTTNLIKETLDQTVFVTPKVGSGVALASALVGGPLVGAAVLLADKVSGGAMDQLTRHQYQITGPWREPRIVSLGMTANDGLEQALSGSQPNTETGARPSGHGHAAANGGGRAPPGSRSEAAGQSTQDDKPENLFLENF</sequence>
<dbReference type="NCBIfam" id="TIGR02099">
    <property type="entry name" value="YhdP family protein"/>
    <property type="match status" value="1"/>
</dbReference>
<protein>
    <recommendedName>
        <fullName evidence="2">YhdP central domain-containing protein</fullName>
    </recommendedName>
</protein>
<dbReference type="Proteomes" id="UP001432180">
    <property type="component" value="Chromosome"/>
</dbReference>
<feature type="region of interest" description="Disordered" evidence="1">
    <location>
        <begin position="350"/>
        <end position="380"/>
    </location>
</feature>
<dbReference type="RefSeq" id="WP_328983899.1">
    <property type="nucleotide sequence ID" value="NZ_CP121472.1"/>
</dbReference>
<dbReference type="InterPro" id="IPR025263">
    <property type="entry name" value="YhdP_central"/>
</dbReference>
<feature type="region of interest" description="Disordered" evidence="1">
    <location>
        <begin position="1359"/>
        <end position="1416"/>
    </location>
</feature>
<dbReference type="PANTHER" id="PTHR38690">
    <property type="entry name" value="PROTEASE-RELATED"/>
    <property type="match status" value="1"/>
</dbReference>
<feature type="domain" description="YhdP central" evidence="2">
    <location>
        <begin position="7"/>
        <end position="1348"/>
    </location>
</feature>
<evidence type="ECO:0000256" key="1">
    <source>
        <dbReference type="SAM" id="MobiDB-lite"/>
    </source>
</evidence>
<accession>A0ABZ0SC32</accession>
<dbReference type="EMBL" id="CP121472">
    <property type="protein sequence ID" value="WPL18120.1"/>
    <property type="molecule type" value="Genomic_DNA"/>
</dbReference>
<feature type="compositionally biased region" description="Basic and acidic residues" evidence="1">
    <location>
        <begin position="369"/>
        <end position="380"/>
    </location>
</feature>
<feature type="compositionally biased region" description="Polar residues" evidence="1">
    <location>
        <begin position="1363"/>
        <end position="1372"/>
    </location>
</feature>